<evidence type="ECO:0000313" key="3">
    <source>
        <dbReference type="EMBL" id="TWT35109.1"/>
    </source>
</evidence>
<dbReference type="Gene3D" id="1.25.40.10">
    <property type="entry name" value="Tetratricopeptide repeat domain"/>
    <property type="match status" value="1"/>
</dbReference>
<dbReference type="SUPFAM" id="SSF52266">
    <property type="entry name" value="SGNH hydrolase"/>
    <property type="match status" value="1"/>
</dbReference>
<dbReference type="InterPro" id="IPR036514">
    <property type="entry name" value="SGNH_hydro_sf"/>
</dbReference>
<keyword evidence="2" id="KW-0812">Transmembrane</keyword>
<dbReference type="EMBL" id="SIHI01000071">
    <property type="protein sequence ID" value="TWT35109.1"/>
    <property type="molecule type" value="Genomic_DNA"/>
</dbReference>
<dbReference type="Gene3D" id="3.40.50.1110">
    <property type="entry name" value="SGNH hydrolase"/>
    <property type="match status" value="1"/>
</dbReference>
<dbReference type="OrthoDB" id="228932at2"/>
<evidence type="ECO:0000313" key="4">
    <source>
        <dbReference type="Proteomes" id="UP000317243"/>
    </source>
</evidence>
<keyword evidence="4" id="KW-1185">Reference proteome</keyword>
<feature type="transmembrane region" description="Helical" evidence="2">
    <location>
        <begin position="23"/>
        <end position="49"/>
    </location>
</feature>
<comment type="caution">
    <text evidence="3">The sequence shown here is derived from an EMBL/GenBank/DDBJ whole genome shotgun (WGS) entry which is preliminary data.</text>
</comment>
<protein>
    <recommendedName>
        <fullName evidence="5">GDSL-like Lipase/Acylhydrolase</fullName>
    </recommendedName>
</protein>
<keyword evidence="2" id="KW-1133">Transmembrane helix</keyword>
<keyword evidence="2" id="KW-0472">Membrane</keyword>
<dbReference type="RefSeq" id="WP_146512476.1">
    <property type="nucleotide sequence ID" value="NZ_SIHI01000071.1"/>
</dbReference>
<proteinExistence type="predicted"/>
<dbReference type="AlphaFoldDB" id="A0A5C5VB97"/>
<organism evidence="3 4">
    <name type="scientific">Thalassoglobus neptunius</name>
    <dbReference type="NCBI Taxonomy" id="1938619"/>
    <lineage>
        <taxon>Bacteria</taxon>
        <taxon>Pseudomonadati</taxon>
        <taxon>Planctomycetota</taxon>
        <taxon>Planctomycetia</taxon>
        <taxon>Planctomycetales</taxon>
        <taxon>Planctomycetaceae</taxon>
        <taxon>Thalassoglobus</taxon>
    </lineage>
</organism>
<dbReference type="CDD" id="cd00229">
    <property type="entry name" value="SGNH_hydrolase"/>
    <property type="match status" value="1"/>
</dbReference>
<evidence type="ECO:0008006" key="5">
    <source>
        <dbReference type="Google" id="ProtNLM"/>
    </source>
</evidence>
<feature type="region of interest" description="Disordered" evidence="1">
    <location>
        <begin position="482"/>
        <end position="507"/>
    </location>
</feature>
<evidence type="ECO:0000256" key="2">
    <source>
        <dbReference type="SAM" id="Phobius"/>
    </source>
</evidence>
<sequence>MATPLPDENPPQRTLARPRKKRIMFRCAALMLALVPFIVLEIALVIAGVGTVDLSDDPFVGFSEVSPLFELDQKSNEYVISNRRLKFFAPDAFPAQKAEQTFRIFVLGGSTVQGRPYSIETSFPTFARIALETSDLSRQWEVINCGGVSYASYRLVPILKECLQYEPDLIVVCTGHNEFLEDRSYSTIKSLPKWIQTPSDWFLKRRTVQLATTMIADGKSSPSSTLSADADTILDYRNGIEAFHRDFNHSRAVAMHYESNLNRMVSLTQQANVPLVFMLPPSNLSGQLPFKSEPMERLTADQLDEVKRLRESARDSYRTDLREAIRIWSEIVLADPHSSDNWFEYGQCLEIAGQHEEARAAYVKARDLDVCPLRMTTPLEESMKKVANERGIPLLNLHDHLEKQTTTYILGNQWLVDHVHPSFEGHYEIALLLVEWMEDTGFVDLPENWKETSRDQFTSYFESLDRPYFHRGQRALESLRNWTRGDRDGPPVRERFPHLFSKEDPSN</sequence>
<gene>
    <name evidence="3" type="ORF">KOR42_52040</name>
</gene>
<evidence type="ECO:0000256" key="1">
    <source>
        <dbReference type="SAM" id="MobiDB-lite"/>
    </source>
</evidence>
<dbReference type="Proteomes" id="UP000317243">
    <property type="component" value="Unassembled WGS sequence"/>
</dbReference>
<dbReference type="GO" id="GO:0016788">
    <property type="term" value="F:hydrolase activity, acting on ester bonds"/>
    <property type="evidence" value="ECO:0007669"/>
    <property type="project" value="UniProtKB-ARBA"/>
</dbReference>
<dbReference type="InterPro" id="IPR011990">
    <property type="entry name" value="TPR-like_helical_dom_sf"/>
</dbReference>
<accession>A0A5C5VB97</accession>
<dbReference type="SUPFAM" id="SSF48452">
    <property type="entry name" value="TPR-like"/>
    <property type="match status" value="1"/>
</dbReference>
<feature type="compositionally biased region" description="Basic and acidic residues" evidence="1">
    <location>
        <begin position="483"/>
        <end position="507"/>
    </location>
</feature>
<name>A0A5C5VB97_9PLAN</name>
<reference evidence="3 4" key="1">
    <citation type="submission" date="2019-02" db="EMBL/GenBank/DDBJ databases">
        <title>Deep-cultivation of Planctomycetes and their phenomic and genomic characterization uncovers novel biology.</title>
        <authorList>
            <person name="Wiegand S."/>
            <person name="Jogler M."/>
            <person name="Boedeker C."/>
            <person name="Pinto D."/>
            <person name="Vollmers J."/>
            <person name="Rivas-Marin E."/>
            <person name="Kohn T."/>
            <person name="Peeters S.H."/>
            <person name="Heuer A."/>
            <person name="Rast P."/>
            <person name="Oberbeckmann S."/>
            <person name="Bunk B."/>
            <person name="Jeske O."/>
            <person name="Meyerdierks A."/>
            <person name="Storesund J.E."/>
            <person name="Kallscheuer N."/>
            <person name="Luecker S."/>
            <person name="Lage O.M."/>
            <person name="Pohl T."/>
            <person name="Merkel B.J."/>
            <person name="Hornburger P."/>
            <person name="Mueller R.-W."/>
            <person name="Bruemmer F."/>
            <person name="Labrenz M."/>
            <person name="Spormann A.M."/>
            <person name="Op Den Camp H."/>
            <person name="Overmann J."/>
            <person name="Amann R."/>
            <person name="Jetten M.S.M."/>
            <person name="Mascher T."/>
            <person name="Medema M.H."/>
            <person name="Devos D.P."/>
            <person name="Kaster A.-K."/>
            <person name="Ovreas L."/>
            <person name="Rohde M."/>
            <person name="Galperin M.Y."/>
            <person name="Jogler C."/>
        </authorList>
    </citation>
    <scope>NUCLEOTIDE SEQUENCE [LARGE SCALE GENOMIC DNA]</scope>
    <source>
        <strain evidence="3 4">KOR42</strain>
    </source>
</reference>